<feature type="region of interest" description="Disordered" evidence="1">
    <location>
        <begin position="1"/>
        <end position="79"/>
    </location>
</feature>
<reference evidence="2" key="1">
    <citation type="submission" date="2022-11" db="EMBL/GenBank/DDBJ databases">
        <title>Robbsia betulipollinis sp. nov., isolated from pollen of birch (Betula pendula).</title>
        <authorList>
            <person name="Shi H."/>
            <person name="Ambika Manirajan B."/>
            <person name="Ratering S."/>
            <person name="Geissler-Plaum R."/>
            <person name="Schnell S."/>
        </authorList>
    </citation>
    <scope>NUCLEOTIDE SEQUENCE</scope>
    <source>
        <strain evidence="2">Bb-Pol-6</strain>
    </source>
</reference>
<feature type="compositionally biased region" description="Polar residues" evidence="1">
    <location>
        <begin position="104"/>
        <end position="113"/>
    </location>
</feature>
<gene>
    <name evidence="2" type="ORF">OVY01_07535</name>
</gene>
<name>A0ABT3ZKM1_9BURK</name>
<dbReference type="EMBL" id="JAPMXC010000001">
    <property type="protein sequence ID" value="MCY0387086.1"/>
    <property type="molecule type" value="Genomic_DNA"/>
</dbReference>
<proteinExistence type="predicted"/>
<sequence>MPSIFSRFRSGAANTDAPPARQTDAPPSPARPATASAGSRLAGHASLADLAAVAKPARNSREGAPDSPPSKRRLPGISEVKAMLSKDTRYEAGFGISSKRTALTPFRSSTKSPTPKLGGSVRREDTIMPAPPPELGEASHGVPRTAPPPSEGLKRLGSNGALDRLFADRGYFSAKQVKESTSDPYSLPPLLFQSRSDTPAVAASATTNPPDSAQFAREVDKAFNDVEGKPPRAKLQTALQDIQHALSLSEPTVVLLAKTLDATFGHAWDPAARALAALDRLRETDLLGAIRAAGQPDARPGGADASAATRDAWLLAQKLESVKGGVGMDLLDKLTPHTPYPEGTHVSVPGKERILLRTYLKATTQLAMEKKPGTGAASGAPGAQFDDPSGNLRRAIDAEPDVWPGAKGRPTPAGIPLTVAEKALLAIKDALGGIDRHVADAGSRGKPLPVRDHGCDFAIGMIRGGMTTDQKRNIDNTRSEFDFVESRTQKSCGPHLERALRPSSRGTRALNALVNFFNPTSNFTVNKNKSPLRTYDALIAGKHGGVQVAHRGGIHEGRTFSDMFDVLNTAIAAQLREAGVGDQPDPQRLAGEEGTALIQQLAREAIIATTRKEVVLLPRLAQPVALSPRAEEIAVGLVLAKLPASDSPDATATLRRKIAASVHQENRPLTPTRLLDWAGMAGGPRDAEGARTLAQAGAGGSVPAGAPDWRAFAKSFERVENLQITPVDTRSLKGMTRSEAAESLGNVVSHEELGSGISLNSAGNVQVTTHNATGLVSSILSGTIASVRVDLGGGMMRTVSFESSTTTDRSALRVSVSTLIPKQIGAGASGGHALGHEFPVTLSAGGDINHAWGTVHQEGAVFGFPRHLSGGVGGDRAVNAKKAALVKMLLDPETPRGMAQPGNGEDRGSLVKRAYQAFGDDLSIGRFEFTDREHVTTGSSTGGAGIRFGDFRLGLPNMRVAGQLQNGKTTYRETSGWLRTERDTQAQTFKASADGILTALYGLDAVARGDVTGYAQVLAGNGAAGGVDFFRCGQVDARTRILEDGKELPTSFATRSFLDPRSFVAGLAPEIDQFAEDKAKKFAPATYSDPASRDEAIAREKRHMGEMVGQYLAERDMTAMPMMYWEFGRHVDTANLLDAEADLSGRRGETRVQTQARNEIDDIHTGSAYREGRFLINQKVRSHINDTGLNGVGGVTHAVRDRAVETAIGFT</sequence>
<feature type="compositionally biased region" description="Low complexity" evidence="1">
    <location>
        <begin position="373"/>
        <end position="383"/>
    </location>
</feature>
<dbReference type="Proteomes" id="UP001082899">
    <property type="component" value="Unassembled WGS sequence"/>
</dbReference>
<evidence type="ECO:0000313" key="3">
    <source>
        <dbReference type="Proteomes" id="UP001082899"/>
    </source>
</evidence>
<protein>
    <submittedName>
        <fullName evidence="2">Uncharacterized protein</fullName>
    </submittedName>
</protein>
<evidence type="ECO:0000256" key="1">
    <source>
        <dbReference type="SAM" id="MobiDB-lite"/>
    </source>
</evidence>
<accession>A0ABT3ZKM1</accession>
<evidence type="ECO:0000313" key="2">
    <source>
        <dbReference type="EMBL" id="MCY0387086.1"/>
    </source>
</evidence>
<feature type="region of interest" description="Disordered" evidence="1">
    <location>
        <begin position="371"/>
        <end position="393"/>
    </location>
</feature>
<dbReference type="RefSeq" id="WP_267846803.1">
    <property type="nucleotide sequence ID" value="NZ_JAPMXC010000001.1"/>
</dbReference>
<comment type="caution">
    <text evidence="2">The sequence shown here is derived from an EMBL/GenBank/DDBJ whole genome shotgun (WGS) entry which is preliminary data.</text>
</comment>
<feature type="region of interest" description="Disordered" evidence="1">
    <location>
        <begin position="104"/>
        <end position="155"/>
    </location>
</feature>
<keyword evidence="3" id="KW-1185">Reference proteome</keyword>
<organism evidence="2 3">
    <name type="scientific">Robbsia betulipollinis</name>
    <dbReference type="NCBI Taxonomy" id="2981849"/>
    <lineage>
        <taxon>Bacteria</taxon>
        <taxon>Pseudomonadati</taxon>
        <taxon>Pseudomonadota</taxon>
        <taxon>Betaproteobacteria</taxon>
        <taxon>Burkholderiales</taxon>
        <taxon>Burkholderiaceae</taxon>
        <taxon>Robbsia</taxon>
    </lineage>
</organism>